<dbReference type="InterPro" id="IPR011059">
    <property type="entry name" value="Metal-dep_hydrolase_composite"/>
</dbReference>
<evidence type="ECO:0000256" key="2">
    <source>
        <dbReference type="ARBA" id="ARBA00022801"/>
    </source>
</evidence>
<protein>
    <submittedName>
        <fullName evidence="6">Amidohydrolase</fullName>
    </submittedName>
</protein>
<sequence length="545" mass="58690">MSSVLFLNGQVFDGVRHLGQGAVLVDGDRVVAVGDPDEVRAEAGASGRAEEVDLGGGLLTPGFLDAHMHPLVGGLERNRCEMTDLSTAEEYLDAIRTHHADQPSEGWFRGGGWAVTAFGPGGPTAELLDQVVPDRPAFLPSSDHHDAWVNTRALQLAGITADTPDPADGWFERDARGNPTGTVREGAMAMVGDHLGTTQDEYDDAMRTAQQYLWSWGITGWHDALVGGYSGLDDPTQSYLNLLASGELRSRVRVSLWWDRHRGTEQLHDLCAERERLRAAGLDADSVKIMVDGIAETFTAAVTEPYLDLTGCRCGDRGLAFLETGPLQEAVTALDAEGFAAHFHAIGDRAVHDALDAVEAARRANGITGNRHQAAHLQLVRPEDRDRFRALGVTANLEGAWAHTETPAVEVLRRHLDEERLSWHYPFADIVAAGTPTAGGSDWPVNPPGPIAAVHVLVNRWAYGKQDAQKDALVPDQGLTLQQAMATYTSGTARVNGWNDVGTIQVGSRADLAVLDRDPFRGPVEEIGAAEVTTTYLAGKRVHGS</sequence>
<dbReference type="Pfam" id="PF22039">
    <property type="entry name" value="HUTI_composite_bact"/>
    <property type="match status" value="1"/>
</dbReference>
<evidence type="ECO:0000256" key="1">
    <source>
        <dbReference type="ARBA" id="ARBA00022723"/>
    </source>
</evidence>
<keyword evidence="3" id="KW-0862">Zinc</keyword>
<reference evidence="6 7" key="1">
    <citation type="submission" date="2020-08" db="EMBL/GenBank/DDBJ databases">
        <title>Genome sequence of Nocardioides mesophilus KACC 16243T.</title>
        <authorList>
            <person name="Hyun D.-W."/>
            <person name="Bae J.-W."/>
        </authorList>
    </citation>
    <scope>NUCLEOTIDE SEQUENCE [LARGE SCALE GENOMIC DNA]</scope>
    <source>
        <strain evidence="6 7">KACC 16243</strain>
    </source>
</reference>
<evidence type="ECO:0000256" key="3">
    <source>
        <dbReference type="ARBA" id="ARBA00022833"/>
    </source>
</evidence>
<dbReference type="InterPro" id="IPR033932">
    <property type="entry name" value="YtcJ-like"/>
</dbReference>
<dbReference type="Gene3D" id="2.30.40.10">
    <property type="entry name" value="Urease, subunit C, domain 1"/>
    <property type="match status" value="1"/>
</dbReference>
<dbReference type="PANTHER" id="PTHR22642">
    <property type="entry name" value="IMIDAZOLONEPROPIONASE"/>
    <property type="match status" value="1"/>
</dbReference>
<evidence type="ECO:0000259" key="5">
    <source>
        <dbReference type="Pfam" id="PF22039"/>
    </source>
</evidence>
<dbReference type="SUPFAM" id="SSF51556">
    <property type="entry name" value="Metallo-dependent hydrolases"/>
    <property type="match status" value="1"/>
</dbReference>
<dbReference type="Gene3D" id="3.20.20.140">
    <property type="entry name" value="Metal-dependent hydrolases"/>
    <property type="match status" value="1"/>
</dbReference>
<organism evidence="6 7">
    <name type="scientific">Nocardioides mesophilus</name>
    <dbReference type="NCBI Taxonomy" id="433659"/>
    <lineage>
        <taxon>Bacteria</taxon>
        <taxon>Bacillati</taxon>
        <taxon>Actinomycetota</taxon>
        <taxon>Actinomycetes</taxon>
        <taxon>Propionibacteriales</taxon>
        <taxon>Nocardioidaceae</taxon>
        <taxon>Nocardioides</taxon>
    </lineage>
</organism>
<dbReference type="InterPro" id="IPR032466">
    <property type="entry name" value="Metal_Hydrolase"/>
</dbReference>
<dbReference type="Gene3D" id="3.10.310.70">
    <property type="match status" value="1"/>
</dbReference>
<evidence type="ECO:0000313" key="7">
    <source>
        <dbReference type="Proteomes" id="UP000515947"/>
    </source>
</evidence>
<dbReference type="EMBL" id="CP060713">
    <property type="protein sequence ID" value="QNN54500.1"/>
    <property type="molecule type" value="Genomic_DNA"/>
</dbReference>
<feature type="domain" description="Aminodeoxyfutalosine deaminase/Imidazolonepropionase-like composite" evidence="5">
    <location>
        <begin position="21"/>
        <end position="42"/>
    </location>
</feature>
<dbReference type="KEGG" id="nmes:H9L09_09425"/>
<dbReference type="RefSeq" id="WP_187580340.1">
    <property type="nucleotide sequence ID" value="NZ_CP060713.1"/>
</dbReference>
<dbReference type="Proteomes" id="UP000515947">
    <property type="component" value="Chromosome"/>
</dbReference>
<dbReference type="SUPFAM" id="SSF51338">
    <property type="entry name" value="Composite domain of metallo-dependent hydrolases"/>
    <property type="match status" value="1"/>
</dbReference>
<dbReference type="InterPro" id="IPR013108">
    <property type="entry name" value="Amidohydro_3"/>
</dbReference>
<dbReference type="Pfam" id="PF07969">
    <property type="entry name" value="Amidohydro_3"/>
    <property type="match status" value="1"/>
</dbReference>
<proteinExistence type="predicted"/>
<name>A0A7G9RFX5_9ACTN</name>
<dbReference type="AlphaFoldDB" id="A0A7G9RFX5"/>
<keyword evidence="1" id="KW-0479">Metal-binding</keyword>
<feature type="domain" description="Amidohydrolase 3" evidence="4">
    <location>
        <begin position="50"/>
        <end position="543"/>
    </location>
</feature>
<evidence type="ECO:0000313" key="6">
    <source>
        <dbReference type="EMBL" id="QNN54500.1"/>
    </source>
</evidence>
<dbReference type="CDD" id="cd01300">
    <property type="entry name" value="YtcJ_like"/>
    <property type="match status" value="1"/>
</dbReference>
<dbReference type="InterPro" id="IPR054418">
    <property type="entry name" value="MQNX/HUTI_composite_N"/>
</dbReference>
<dbReference type="PANTHER" id="PTHR22642:SF2">
    <property type="entry name" value="PROTEIN LONG AFTER FAR-RED 3"/>
    <property type="match status" value="1"/>
</dbReference>
<dbReference type="GO" id="GO:0046872">
    <property type="term" value="F:metal ion binding"/>
    <property type="evidence" value="ECO:0007669"/>
    <property type="project" value="UniProtKB-KW"/>
</dbReference>
<accession>A0A7G9RFX5</accession>
<keyword evidence="7" id="KW-1185">Reference proteome</keyword>
<evidence type="ECO:0000259" key="4">
    <source>
        <dbReference type="Pfam" id="PF07969"/>
    </source>
</evidence>
<gene>
    <name evidence="6" type="ORF">H9L09_09425</name>
</gene>
<keyword evidence="2 6" id="KW-0378">Hydrolase</keyword>
<dbReference type="GO" id="GO:0016810">
    <property type="term" value="F:hydrolase activity, acting on carbon-nitrogen (but not peptide) bonds"/>
    <property type="evidence" value="ECO:0007669"/>
    <property type="project" value="InterPro"/>
</dbReference>